<name>A0ABS1VE93_9PROT</name>
<gene>
    <name evidence="1" type="ORF">JMJ55_25645</name>
</gene>
<comment type="caution">
    <text evidence="1">The sequence shown here is derived from an EMBL/GenBank/DDBJ whole genome shotgun (WGS) entry which is preliminary data.</text>
</comment>
<protein>
    <submittedName>
        <fullName evidence="1">Uncharacterized protein</fullName>
    </submittedName>
</protein>
<sequence>MPVSARAEGEAALAALDRALAQKPKRDGHAFAEMTEHLCTMRDLLIGHGRERGGPPPLLERLNSVISTALAGHFPLGSTPWSEVEHARGVLQRLIEEAD</sequence>
<dbReference type="Proteomes" id="UP000606490">
    <property type="component" value="Unassembled WGS sequence"/>
</dbReference>
<evidence type="ECO:0000313" key="2">
    <source>
        <dbReference type="Proteomes" id="UP000606490"/>
    </source>
</evidence>
<proteinExistence type="predicted"/>
<dbReference type="RefSeq" id="WP_202828466.1">
    <property type="nucleotide sequence ID" value="NZ_JAEUXJ010000018.1"/>
</dbReference>
<accession>A0ABS1VE93</accession>
<keyword evidence="2" id="KW-1185">Reference proteome</keyword>
<organism evidence="1 2">
    <name type="scientific">Belnapia mucosa</name>
    <dbReference type="NCBI Taxonomy" id="2804532"/>
    <lineage>
        <taxon>Bacteria</taxon>
        <taxon>Pseudomonadati</taxon>
        <taxon>Pseudomonadota</taxon>
        <taxon>Alphaproteobacteria</taxon>
        <taxon>Acetobacterales</taxon>
        <taxon>Roseomonadaceae</taxon>
        <taxon>Belnapia</taxon>
    </lineage>
</organism>
<reference evidence="1 2" key="1">
    <citation type="submission" date="2021-01" db="EMBL/GenBank/DDBJ databases">
        <title>Belnapia mucosa sp. nov. and Belnapia arida sp. nov., isolated from the Tabernas Desert (Almeria, Spain).</title>
        <authorList>
            <person name="Molina-Menor E."/>
            <person name="Vidal-Verdu A."/>
            <person name="Calonge A."/>
            <person name="Satari L."/>
            <person name="Pereto Magraner J."/>
            <person name="Porcar Miralles M."/>
        </authorList>
    </citation>
    <scope>NUCLEOTIDE SEQUENCE [LARGE SCALE GENOMIC DNA]</scope>
    <source>
        <strain evidence="1 2">T6</strain>
    </source>
</reference>
<evidence type="ECO:0000313" key="1">
    <source>
        <dbReference type="EMBL" id="MBL6458723.1"/>
    </source>
</evidence>
<dbReference type="EMBL" id="JAEUXJ010000018">
    <property type="protein sequence ID" value="MBL6458723.1"/>
    <property type="molecule type" value="Genomic_DNA"/>
</dbReference>